<dbReference type="SUPFAM" id="SSF100934">
    <property type="entry name" value="Heat shock protein 70kD (HSP70), C-terminal subdomain"/>
    <property type="match status" value="1"/>
</dbReference>
<dbReference type="FunFam" id="1.20.1270.10:FF:000001">
    <property type="entry name" value="Molecular chaperone DnaK"/>
    <property type="match status" value="1"/>
</dbReference>
<feature type="region of interest" description="Disordered" evidence="4">
    <location>
        <begin position="1"/>
        <end position="38"/>
    </location>
</feature>
<dbReference type="EMBL" id="QOIM01000022">
    <property type="protein sequence ID" value="RCG23786.1"/>
    <property type="molecule type" value="Genomic_DNA"/>
</dbReference>
<feature type="compositionally biased region" description="Basic and acidic residues" evidence="4">
    <location>
        <begin position="7"/>
        <end position="33"/>
    </location>
</feature>
<feature type="non-terminal residue" evidence="5">
    <location>
        <position position="1"/>
    </location>
</feature>
<organism evidence="5 6">
    <name type="scientific">Streptomyces reniochalinae</name>
    <dbReference type="NCBI Taxonomy" id="2250578"/>
    <lineage>
        <taxon>Bacteria</taxon>
        <taxon>Bacillati</taxon>
        <taxon>Actinomycetota</taxon>
        <taxon>Actinomycetes</taxon>
        <taxon>Kitasatosporales</taxon>
        <taxon>Streptomycetaceae</taxon>
        <taxon>Streptomyces</taxon>
    </lineage>
</organism>
<dbReference type="InterPro" id="IPR013126">
    <property type="entry name" value="Hsp_70_fam"/>
</dbReference>
<dbReference type="Gene3D" id="1.20.1270.10">
    <property type="match status" value="1"/>
</dbReference>
<dbReference type="AlphaFoldDB" id="A0A367F095"/>
<gene>
    <name evidence="5" type="primary">dnaK</name>
    <name evidence="5" type="ORF">DQ392_03610</name>
</gene>
<keyword evidence="2" id="KW-0067">ATP-binding</keyword>
<comment type="caution">
    <text evidence="5">The sequence shown here is derived from an EMBL/GenBank/DDBJ whole genome shotgun (WGS) entry which is preliminary data.</text>
</comment>
<keyword evidence="3" id="KW-0143">Chaperone</keyword>
<feature type="region of interest" description="Disordered" evidence="4">
    <location>
        <begin position="108"/>
        <end position="170"/>
    </location>
</feature>
<evidence type="ECO:0000256" key="4">
    <source>
        <dbReference type="SAM" id="MobiDB-lite"/>
    </source>
</evidence>
<dbReference type="InterPro" id="IPR029048">
    <property type="entry name" value="HSP70_C_sf"/>
</dbReference>
<evidence type="ECO:0000313" key="5">
    <source>
        <dbReference type="EMBL" id="RCG23786.1"/>
    </source>
</evidence>
<evidence type="ECO:0000256" key="1">
    <source>
        <dbReference type="ARBA" id="ARBA00022741"/>
    </source>
</evidence>
<keyword evidence="6" id="KW-1185">Reference proteome</keyword>
<proteinExistence type="predicted"/>
<reference evidence="5 6" key="1">
    <citation type="submission" date="2018-06" db="EMBL/GenBank/DDBJ databases">
        <title>Streptomyces reniochalinae sp. nov. and Streptomyces diacarnus sp. nov. from marine sponges.</title>
        <authorList>
            <person name="Li L."/>
        </authorList>
    </citation>
    <scope>NUCLEOTIDE SEQUENCE [LARGE SCALE GENOMIC DNA]</scope>
    <source>
        <strain evidence="5 6">LHW50302</strain>
    </source>
</reference>
<dbReference type="GO" id="GO:0140662">
    <property type="term" value="F:ATP-dependent protein folding chaperone"/>
    <property type="evidence" value="ECO:0007669"/>
    <property type="project" value="InterPro"/>
</dbReference>
<evidence type="ECO:0000256" key="3">
    <source>
        <dbReference type="ARBA" id="ARBA00023186"/>
    </source>
</evidence>
<name>A0A367F095_9ACTN</name>
<protein>
    <submittedName>
        <fullName evidence="5">Molecular chaperone DnaK</fullName>
    </submittedName>
</protein>
<sequence length="170" mass="18132">TGGSSLPKDDIERMMREAEQYAEEDHKRREAAETRNQAEQLVHQTERLLADTDDGAVPAETRSEVAGALDDLRARLAETPENPAQAAQHTTVLRQAVERTTAAAQRVGTAMYARAKERQEDVPGSAGGRTDATQPGEGQDGAREEDVVDAEVVDDEPGSDEPKGGPASGG</sequence>
<evidence type="ECO:0000256" key="2">
    <source>
        <dbReference type="ARBA" id="ARBA00022840"/>
    </source>
</evidence>
<dbReference type="Pfam" id="PF00012">
    <property type="entry name" value="HSP70"/>
    <property type="match status" value="1"/>
</dbReference>
<dbReference type="GO" id="GO:0005524">
    <property type="term" value="F:ATP binding"/>
    <property type="evidence" value="ECO:0007669"/>
    <property type="project" value="UniProtKB-KW"/>
</dbReference>
<dbReference type="OrthoDB" id="4250488at2"/>
<feature type="region of interest" description="Disordered" evidence="4">
    <location>
        <begin position="49"/>
        <end position="68"/>
    </location>
</feature>
<accession>A0A367F095</accession>
<evidence type="ECO:0000313" key="6">
    <source>
        <dbReference type="Proteomes" id="UP000253507"/>
    </source>
</evidence>
<dbReference type="RefSeq" id="WP_147266487.1">
    <property type="nucleotide sequence ID" value="NZ_QOIM01000022.1"/>
</dbReference>
<dbReference type="Proteomes" id="UP000253507">
    <property type="component" value="Unassembled WGS sequence"/>
</dbReference>
<keyword evidence="1" id="KW-0547">Nucleotide-binding</keyword>
<feature type="compositionally biased region" description="Acidic residues" evidence="4">
    <location>
        <begin position="146"/>
        <end position="159"/>
    </location>
</feature>